<dbReference type="OrthoDB" id="4898945at2759"/>
<evidence type="ECO:0000256" key="2">
    <source>
        <dbReference type="ARBA" id="ARBA00010421"/>
    </source>
</evidence>
<dbReference type="EMBL" id="ML179150">
    <property type="protein sequence ID" value="THU97709.1"/>
    <property type="molecule type" value="Genomic_DNA"/>
</dbReference>
<keyword evidence="6" id="KW-1185">Reference proteome</keyword>
<dbReference type="AlphaFoldDB" id="A0A4S8M625"/>
<dbReference type="SUPFAM" id="SSF50685">
    <property type="entry name" value="Barwin-like endoglucanases"/>
    <property type="match status" value="1"/>
</dbReference>
<dbReference type="CDD" id="cd22778">
    <property type="entry name" value="DPBB_CEPL-like"/>
    <property type="match status" value="1"/>
</dbReference>
<evidence type="ECO:0000256" key="1">
    <source>
        <dbReference type="ARBA" id="ARBA00004613"/>
    </source>
</evidence>
<evidence type="ECO:0000313" key="6">
    <source>
        <dbReference type="Proteomes" id="UP000297245"/>
    </source>
</evidence>
<organism evidence="5 6">
    <name type="scientific">Dendrothele bispora (strain CBS 962.96)</name>
    <dbReference type="NCBI Taxonomy" id="1314807"/>
    <lineage>
        <taxon>Eukaryota</taxon>
        <taxon>Fungi</taxon>
        <taxon>Dikarya</taxon>
        <taxon>Basidiomycota</taxon>
        <taxon>Agaricomycotina</taxon>
        <taxon>Agaricomycetes</taxon>
        <taxon>Agaricomycetidae</taxon>
        <taxon>Agaricales</taxon>
        <taxon>Agaricales incertae sedis</taxon>
        <taxon>Dendrothele</taxon>
    </lineage>
</organism>
<feature type="signal peptide" evidence="4">
    <location>
        <begin position="1"/>
        <end position="18"/>
    </location>
</feature>
<dbReference type="GO" id="GO:0005576">
    <property type="term" value="C:extracellular region"/>
    <property type="evidence" value="ECO:0007669"/>
    <property type="project" value="UniProtKB-SubCell"/>
</dbReference>
<sequence length="143" mass="14630">MFSSLKLSAVLLPAVASAVNVFFDPVYNNPNGSLTTVACSNGSNGLITRFGFQNFSDVPTFPNIGGADVIQGFNSAGCGTCFNITFTDSNQTTTSITYTALDVAGDGFVASEDALNTLTGGQAERLGVINATAVQLDPSACGL</sequence>
<name>A0A4S8M625_DENBC</name>
<dbReference type="InterPro" id="IPR010829">
    <property type="entry name" value="Cerato-platanin"/>
</dbReference>
<gene>
    <name evidence="5" type="ORF">K435DRAFT_857385</name>
</gene>
<keyword evidence="4" id="KW-0732">Signal</keyword>
<reference evidence="5 6" key="1">
    <citation type="journal article" date="2019" name="Nat. Ecol. Evol.">
        <title>Megaphylogeny resolves global patterns of mushroom evolution.</title>
        <authorList>
            <person name="Varga T."/>
            <person name="Krizsan K."/>
            <person name="Foldi C."/>
            <person name="Dima B."/>
            <person name="Sanchez-Garcia M."/>
            <person name="Sanchez-Ramirez S."/>
            <person name="Szollosi G.J."/>
            <person name="Szarkandi J.G."/>
            <person name="Papp V."/>
            <person name="Albert L."/>
            <person name="Andreopoulos W."/>
            <person name="Angelini C."/>
            <person name="Antonin V."/>
            <person name="Barry K.W."/>
            <person name="Bougher N.L."/>
            <person name="Buchanan P."/>
            <person name="Buyck B."/>
            <person name="Bense V."/>
            <person name="Catcheside P."/>
            <person name="Chovatia M."/>
            <person name="Cooper J."/>
            <person name="Damon W."/>
            <person name="Desjardin D."/>
            <person name="Finy P."/>
            <person name="Geml J."/>
            <person name="Haridas S."/>
            <person name="Hughes K."/>
            <person name="Justo A."/>
            <person name="Karasinski D."/>
            <person name="Kautmanova I."/>
            <person name="Kiss B."/>
            <person name="Kocsube S."/>
            <person name="Kotiranta H."/>
            <person name="LaButti K.M."/>
            <person name="Lechner B.E."/>
            <person name="Liimatainen K."/>
            <person name="Lipzen A."/>
            <person name="Lukacs Z."/>
            <person name="Mihaltcheva S."/>
            <person name="Morgado L.N."/>
            <person name="Niskanen T."/>
            <person name="Noordeloos M.E."/>
            <person name="Ohm R.A."/>
            <person name="Ortiz-Santana B."/>
            <person name="Ovrebo C."/>
            <person name="Racz N."/>
            <person name="Riley R."/>
            <person name="Savchenko A."/>
            <person name="Shiryaev A."/>
            <person name="Soop K."/>
            <person name="Spirin V."/>
            <person name="Szebenyi C."/>
            <person name="Tomsovsky M."/>
            <person name="Tulloss R.E."/>
            <person name="Uehling J."/>
            <person name="Grigoriev I.V."/>
            <person name="Vagvolgyi C."/>
            <person name="Papp T."/>
            <person name="Martin F.M."/>
            <person name="Miettinen O."/>
            <person name="Hibbett D.S."/>
            <person name="Nagy L.G."/>
        </authorList>
    </citation>
    <scope>NUCLEOTIDE SEQUENCE [LARGE SCALE GENOMIC DNA]</scope>
    <source>
        <strain evidence="5 6">CBS 962.96</strain>
    </source>
</reference>
<comment type="subcellular location">
    <subcellularLocation>
        <location evidence="1">Secreted</location>
    </subcellularLocation>
</comment>
<dbReference type="Gene3D" id="2.40.40.10">
    <property type="entry name" value="RlpA-like domain"/>
    <property type="match status" value="1"/>
</dbReference>
<evidence type="ECO:0000256" key="4">
    <source>
        <dbReference type="SAM" id="SignalP"/>
    </source>
</evidence>
<keyword evidence="3" id="KW-0964">Secreted</keyword>
<dbReference type="Pfam" id="PF07249">
    <property type="entry name" value="Cerato-platanin"/>
    <property type="match status" value="1"/>
</dbReference>
<evidence type="ECO:0000313" key="5">
    <source>
        <dbReference type="EMBL" id="THU97709.1"/>
    </source>
</evidence>
<protein>
    <submittedName>
        <fullName evidence="5">SnodProt1</fullName>
    </submittedName>
</protein>
<dbReference type="InterPro" id="IPR036908">
    <property type="entry name" value="RlpA-like_sf"/>
</dbReference>
<dbReference type="Proteomes" id="UP000297245">
    <property type="component" value="Unassembled WGS sequence"/>
</dbReference>
<accession>A0A4S8M625</accession>
<comment type="similarity">
    <text evidence="2">Belongs to the cerato-platanin family.</text>
</comment>
<proteinExistence type="inferred from homology"/>
<feature type="chain" id="PRO_5020445735" evidence="4">
    <location>
        <begin position="19"/>
        <end position="143"/>
    </location>
</feature>
<evidence type="ECO:0000256" key="3">
    <source>
        <dbReference type="ARBA" id="ARBA00022525"/>
    </source>
</evidence>